<keyword evidence="7" id="KW-0413">Isomerase</keyword>
<comment type="caution">
    <text evidence="8">The sequence shown here is derived from an EMBL/GenBank/DDBJ whole genome shotgun (WGS) entry which is preliminary data.</text>
</comment>
<comment type="pathway">
    <text evidence="7">Carbohydrate biosynthesis; dTDP-L-rhamnose biosynthesis.</text>
</comment>
<evidence type="ECO:0000256" key="2">
    <source>
        <dbReference type="ARBA" id="ARBA00001997"/>
    </source>
</evidence>
<dbReference type="GO" id="GO:0000271">
    <property type="term" value="P:polysaccharide biosynthetic process"/>
    <property type="evidence" value="ECO:0007669"/>
    <property type="project" value="TreeGrafter"/>
</dbReference>
<dbReference type="PANTHER" id="PTHR21047">
    <property type="entry name" value="DTDP-6-DEOXY-D-GLUCOSE-3,5 EPIMERASE"/>
    <property type="match status" value="1"/>
</dbReference>
<dbReference type="PATRIC" id="fig|1121015.4.peg.1721"/>
<evidence type="ECO:0000256" key="5">
    <source>
        <dbReference type="PIRSR" id="PIRSR600888-1"/>
    </source>
</evidence>
<comment type="catalytic activity">
    <reaction evidence="1 7">
        <text>dTDP-4-dehydro-6-deoxy-alpha-D-glucose = dTDP-4-dehydro-beta-L-rhamnose</text>
        <dbReference type="Rhea" id="RHEA:16969"/>
        <dbReference type="ChEBI" id="CHEBI:57649"/>
        <dbReference type="ChEBI" id="CHEBI:62830"/>
        <dbReference type="EC" id="5.1.3.13"/>
    </reaction>
</comment>
<evidence type="ECO:0000313" key="8">
    <source>
        <dbReference type="EMBL" id="KFN43124.1"/>
    </source>
</evidence>
<dbReference type="InterPro" id="IPR014710">
    <property type="entry name" value="RmlC-like_jellyroll"/>
</dbReference>
<keyword evidence="9" id="KW-1185">Reference proteome</keyword>
<dbReference type="GO" id="GO:0005829">
    <property type="term" value="C:cytosol"/>
    <property type="evidence" value="ECO:0007669"/>
    <property type="project" value="TreeGrafter"/>
</dbReference>
<dbReference type="Pfam" id="PF00908">
    <property type="entry name" value="dTDP_sugar_isom"/>
    <property type="match status" value="1"/>
</dbReference>
<dbReference type="EMBL" id="AVCI01000006">
    <property type="protein sequence ID" value="KFN43124.1"/>
    <property type="molecule type" value="Genomic_DNA"/>
</dbReference>
<comment type="function">
    <text evidence="2 7">Catalyzes the epimerization of the C3' and C5'positions of dTDP-6-deoxy-D-xylo-4-hexulose, forming dTDP-6-deoxy-L-lyxo-4-hexulose.</text>
</comment>
<feature type="active site" description="Proton acceptor" evidence="5">
    <location>
        <position position="62"/>
    </location>
</feature>
<dbReference type="CDD" id="cd00438">
    <property type="entry name" value="cupin_RmlC"/>
    <property type="match status" value="1"/>
</dbReference>
<sequence>MKWHGTPLSGLTVIETDTVADARGRFVRVFCDAELAALRPGLHFPQINLSTTFARGSVRGLHFQRPPAAEAKLIRCLSGRVLDVAVDLRRGSPTYLRWHGVELSAEQPRQVFIPEGFAHGFQALTDDVQLLYLHTAAWNRDYENRLRYDDPRLAIDWPLPVTQVSELDRHAPLLDDQFEGVEA</sequence>
<dbReference type="PANTHER" id="PTHR21047:SF2">
    <property type="entry name" value="THYMIDINE DIPHOSPHO-4-KETO-RHAMNOSE 3,5-EPIMERASE"/>
    <property type="match status" value="1"/>
</dbReference>
<dbReference type="RefSeq" id="WP_022970080.1">
    <property type="nucleotide sequence ID" value="NZ_ATVD01000005.1"/>
</dbReference>
<dbReference type="InterPro" id="IPR000888">
    <property type="entry name" value="RmlC-like"/>
</dbReference>
<dbReference type="EC" id="5.1.3.13" evidence="3 7"/>
<evidence type="ECO:0000256" key="6">
    <source>
        <dbReference type="PIRSR" id="PIRSR600888-3"/>
    </source>
</evidence>
<dbReference type="GO" id="GO:0008830">
    <property type="term" value="F:dTDP-4-dehydrorhamnose 3,5-epimerase activity"/>
    <property type="evidence" value="ECO:0007669"/>
    <property type="project" value="UniProtKB-UniRule"/>
</dbReference>
<protein>
    <recommendedName>
        <fullName evidence="4 7">dTDP-4-dehydrorhamnose 3,5-epimerase</fullName>
        <ecNumber evidence="3 7">5.1.3.13</ecNumber>
    </recommendedName>
    <alternativeName>
        <fullName evidence="7">Thymidine diphospho-4-keto-rhamnose 3,5-epimerase</fullName>
    </alternativeName>
</protein>
<comment type="similarity">
    <text evidence="7">Belongs to the dTDP-4-dehydrorhamnose 3,5-epimerase family.</text>
</comment>
<dbReference type="STRING" id="1121015.GCA_000420545_02474"/>
<dbReference type="InterPro" id="IPR011051">
    <property type="entry name" value="RmlC_Cupin_sf"/>
</dbReference>
<dbReference type="AlphaFoldDB" id="A0A091AWT3"/>
<dbReference type="SUPFAM" id="SSF51182">
    <property type="entry name" value="RmlC-like cupins"/>
    <property type="match status" value="1"/>
</dbReference>
<dbReference type="OrthoDB" id="9800680at2"/>
<dbReference type="NCBIfam" id="TIGR01221">
    <property type="entry name" value="rmlC"/>
    <property type="match status" value="1"/>
</dbReference>
<accession>A0A091AWT3</accession>
<evidence type="ECO:0000256" key="7">
    <source>
        <dbReference type="RuleBase" id="RU364069"/>
    </source>
</evidence>
<dbReference type="Proteomes" id="UP000029385">
    <property type="component" value="Unassembled WGS sequence"/>
</dbReference>
<evidence type="ECO:0000256" key="4">
    <source>
        <dbReference type="ARBA" id="ARBA00019595"/>
    </source>
</evidence>
<evidence type="ECO:0000256" key="3">
    <source>
        <dbReference type="ARBA" id="ARBA00012098"/>
    </source>
</evidence>
<name>A0A091AWT3_9GAMM</name>
<dbReference type="eggNOG" id="COG1898">
    <property type="taxonomic scope" value="Bacteria"/>
</dbReference>
<evidence type="ECO:0000313" key="9">
    <source>
        <dbReference type="Proteomes" id="UP000029385"/>
    </source>
</evidence>
<proteinExistence type="inferred from homology"/>
<reference evidence="8 9" key="1">
    <citation type="submission" date="2013-09" db="EMBL/GenBank/DDBJ databases">
        <title>Genome sequencing of Arenimonas oryziterrae.</title>
        <authorList>
            <person name="Chen F."/>
            <person name="Wang G."/>
        </authorList>
    </citation>
    <scope>NUCLEOTIDE SEQUENCE [LARGE SCALE GENOMIC DNA]</scope>
    <source>
        <strain evidence="8 9">YC6267</strain>
    </source>
</reference>
<dbReference type="Gene3D" id="2.60.120.10">
    <property type="entry name" value="Jelly Rolls"/>
    <property type="match status" value="1"/>
</dbReference>
<dbReference type="GO" id="GO:0019305">
    <property type="term" value="P:dTDP-rhamnose biosynthetic process"/>
    <property type="evidence" value="ECO:0007669"/>
    <property type="project" value="UniProtKB-UniRule"/>
</dbReference>
<dbReference type="UniPathway" id="UPA00124"/>
<evidence type="ECO:0000256" key="1">
    <source>
        <dbReference type="ARBA" id="ARBA00001298"/>
    </source>
</evidence>
<feature type="active site" description="Proton donor" evidence="5">
    <location>
        <position position="132"/>
    </location>
</feature>
<feature type="site" description="Participates in a stacking interaction with the thymidine ring of dTDP-4-oxo-6-deoxyglucose" evidence="6">
    <location>
        <position position="138"/>
    </location>
</feature>
<gene>
    <name evidence="8" type="ORF">N789_11215</name>
</gene>
<comment type="subunit">
    <text evidence="7">Homodimer.</text>
</comment>
<organism evidence="8 9">
    <name type="scientific">Arenimonas oryziterrae DSM 21050 = YC6267</name>
    <dbReference type="NCBI Taxonomy" id="1121015"/>
    <lineage>
        <taxon>Bacteria</taxon>
        <taxon>Pseudomonadati</taxon>
        <taxon>Pseudomonadota</taxon>
        <taxon>Gammaproteobacteria</taxon>
        <taxon>Lysobacterales</taxon>
        <taxon>Lysobacteraceae</taxon>
        <taxon>Arenimonas</taxon>
    </lineage>
</organism>